<keyword evidence="1" id="KW-0805">Transcription regulation</keyword>
<gene>
    <name evidence="4" type="ORF">QJS04_geneDACA019056</name>
</gene>
<feature type="short sequence motif" description="VHIID" evidence="3">
    <location>
        <begin position="146"/>
        <end position="150"/>
    </location>
</feature>
<reference evidence="4" key="2">
    <citation type="submission" date="2023-06" db="EMBL/GenBank/DDBJ databases">
        <authorList>
            <person name="Ma L."/>
            <person name="Liu K.-W."/>
            <person name="Li Z."/>
            <person name="Hsiao Y.-Y."/>
            <person name="Qi Y."/>
            <person name="Fu T."/>
            <person name="Tang G."/>
            <person name="Zhang D."/>
            <person name="Sun W.-H."/>
            <person name="Liu D.-K."/>
            <person name="Li Y."/>
            <person name="Chen G.-Z."/>
            <person name="Liu X.-D."/>
            <person name="Liao X.-Y."/>
            <person name="Jiang Y.-T."/>
            <person name="Yu X."/>
            <person name="Hao Y."/>
            <person name="Huang J."/>
            <person name="Zhao X.-W."/>
            <person name="Ke S."/>
            <person name="Chen Y.-Y."/>
            <person name="Wu W.-L."/>
            <person name="Hsu J.-L."/>
            <person name="Lin Y.-F."/>
            <person name="Huang M.-D."/>
            <person name="Li C.-Y."/>
            <person name="Huang L."/>
            <person name="Wang Z.-W."/>
            <person name="Zhao X."/>
            <person name="Zhong W.-Y."/>
            <person name="Peng D.-H."/>
            <person name="Ahmad S."/>
            <person name="Lan S."/>
            <person name="Zhang J.-S."/>
            <person name="Tsai W.-C."/>
            <person name="Van De Peer Y."/>
            <person name="Liu Z.-J."/>
        </authorList>
    </citation>
    <scope>NUCLEOTIDE SEQUENCE</scope>
    <source>
        <strain evidence="4">SCP</strain>
        <tissue evidence="4">Leaves</tissue>
    </source>
</reference>
<dbReference type="InterPro" id="IPR005202">
    <property type="entry name" value="TF_GRAS"/>
</dbReference>
<keyword evidence="2" id="KW-0804">Transcription</keyword>
<feature type="region of interest" description="SAW" evidence="3">
    <location>
        <begin position="325"/>
        <end position="400"/>
    </location>
</feature>
<name>A0AAV9A7V2_ACOGR</name>
<evidence type="ECO:0000313" key="4">
    <source>
        <dbReference type="EMBL" id="KAK1260264.1"/>
    </source>
</evidence>
<protein>
    <submittedName>
        <fullName evidence="4">Scarecrow-like protein 32</fullName>
    </submittedName>
</protein>
<comment type="caution">
    <text evidence="3">Lacks conserved residue(s) required for the propagation of feature annotation.</text>
</comment>
<dbReference type="Proteomes" id="UP001179952">
    <property type="component" value="Unassembled WGS sequence"/>
</dbReference>
<proteinExistence type="inferred from homology"/>
<evidence type="ECO:0000313" key="5">
    <source>
        <dbReference type="Proteomes" id="UP001179952"/>
    </source>
</evidence>
<comment type="similarity">
    <text evidence="3">Belongs to the GRAS family.</text>
</comment>
<keyword evidence="5" id="KW-1185">Reference proteome</keyword>
<accession>A0AAV9A7V2</accession>
<comment type="caution">
    <text evidence="4">The sequence shown here is derived from an EMBL/GenBank/DDBJ whole genome shotgun (WGS) entry which is preliminary data.</text>
</comment>
<reference evidence="4" key="1">
    <citation type="journal article" date="2023" name="Nat. Commun.">
        <title>Diploid and tetraploid genomes of Acorus and the evolution of monocots.</title>
        <authorList>
            <person name="Ma L."/>
            <person name="Liu K.W."/>
            <person name="Li Z."/>
            <person name="Hsiao Y.Y."/>
            <person name="Qi Y."/>
            <person name="Fu T."/>
            <person name="Tang G.D."/>
            <person name="Zhang D."/>
            <person name="Sun W.H."/>
            <person name="Liu D.K."/>
            <person name="Li Y."/>
            <person name="Chen G.Z."/>
            <person name="Liu X.D."/>
            <person name="Liao X.Y."/>
            <person name="Jiang Y.T."/>
            <person name="Yu X."/>
            <person name="Hao Y."/>
            <person name="Huang J."/>
            <person name="Zhao X.W."/>
            <person name="Ke S."/>
            <person name="Chen Y.Y."/>
            <person name="Wu W.L."/>
            <person name="Hsu J.L."/>
            <person name="Lin Y.F."/>
            <person name="Huang M.D."/>
            <person name="Li C.Y."/>
            <person name="Huang L."/>
            <person name="Wang Z.W."/>
            <person name="Zhao X."/>
            <person name="Zhong W.Y."/>
            <person name="Peng D.H."/>
            <person name="Ahmad S."/>
            <person name="Lan S."/>
            <person name="Zhang J.S."/>
            <person name="Tsai W.C."/>
            <person name="Van de Peer Y."/>
            <person name="Liu Z.J."/>
        </authorList>
    </citation>
    <scope>NUCLEOTIDE SEQUENCE</scope>
    <source>
        <strain evidence="4">SCP</strain>
    </source>
</reference>
<dbReference type="PROSITE" id="PS50985">
    <property type="entry name" value="GRAS"/>
    <property type="match status" value="1"/>
</dbReference>
<dbReference type="PANTHER" id="PTHR31636">
    <property type="entry name" value="OSJNBA0084A10.13 PROTEIN-RELATED"/>
    <property type="match status" value="1"/>
</dbReference>
<evidence type="ECO:0000256" key="1">
    <source>
        <dbReference type="ARBA" id="ARBA00023015"/>
    </source>
</evidence>
<dbReference type="Pfam" id="PF03514">
    <property type="entry name" value="GRAS"/>
    <property type="match status" value="1"/>
</dbReference>
<evidence type="ECO:0000256" key="2">
    <source>
        <dbReference type="ARBA" id="ARBA00023163"/>
    </source>
</evidence>
<organism evidence="4 5">
    <name type="scientific">Acorus gramineus</name>
    <name type="common">Dwarf sweet flag</name>
    <dbReference type="NCBI Taxonomy" id="55184"/>
    <lineage>
        <taxon>Eukaryota</taxon>
        <taxon>Viridiplantae</taxon>
        <taxon>Streptophyta</taxon>
        <taxon>Embryophyta</taxon>
        <taxon>Tracheophyta</taxon>
        <taxon>Spermatophyta</taxon>
        <taxon>Magnoliopsida</taxon>
        <taxon>Liliopsida</taxon>
        <taxon>Acoraceae</taxon>
        <taxon>Acorus</taxon>
    </lineage>
</organism>
<sequence length="402" mass="44620">MKANLRNNNTTPPQPLPIRGCHVSTTLDCSCIEKLLLHCSAALEAADATVAQQVMWVLNNVASSGDGGSGDTNQRLASWFLRALVSRAAALWPTFSSLGLSGPPARSMSITELAGYVDLLPWHRFGFCAANRAIIDAISGGDHNNLHVLDFGVAHCMQWPTLIDSLSKHTNGPPLRLRITVVSDRPPVPPFLDVPLNEVGVRLTNFARSRGVPFEFCATSNPFILDDNDDDEVLIVNCQNWLRYLPDSSARDGFLEKVRKLGPELVIVVDEDSNVDSRSLQKRVSECFNYVWIPFDALETFLAKDDERRIEYEADLGRKIECVIGSSRDGRWMERLESGARWAERIRRAGFERAAFGEGAVEEVKGLLGEHASGWGMKREEDMLVLTWKGHNSVFASVWVPC</sequence>
<dbReference type="AlphaFoldDB" id="A0AAV9A7V2"/>
<evidence type="ECO:0000256" key="3">
    <source>
        <dbReference type="PROSITE-ProRule" id="PRU01191"/>
    </source>
</evidence>
<dbReference type="EMBL" id="JAUJYN010000011">
    <property type="protein sequence ID" value="KAK1260264.1"/>
    <property type="molecule type" value="Genomic_DNA"/>
</dbReference>